<dbReference type="Gene3D" id="2.80.10.50">
    <property type="match status" value="1"/>
</dbReference>
<evidence type="ECO:0000313" key="4">
    <source>
        <dbReference type="Proteomes" id="UP001596337"/>
    </source>
</evidence>
<gene>
    <name evidence="3" type="ORF">ACFQGD_21295</name>
</gene>
<dbReference type="RefSeq" id="WP_345397566.1">
    <property type="nucleotide sequence ID" value="NZ_BAABLA010000027.1"/>
</dbReference>
<feature type="region of interest" description="Disordered" evidence="1">
    <location>
        <begin position="82"/>
        <end position="104"/>
    </location>
</feature>
<dbReference type="InterPro" id="IPR000772">
    <property type="entry name" value="Ricin_B_lectin"/>
</dbReference>
<dbReference type="InterPro" id="IPR035992">
    <property type="entry name" value="Ricin_B-like_lectins"/>
</dbReference>
<evidence type="ECO:0000256" key="1">
    <source>
        <dbReference type="SAM" id="MobiDB-lite"/>
    </source>
</evidence>
<dbReference type="Pfam" id="PF00652">
    <property type="entry name" value="Ricin_B_lectin"/>
    <property type="match status" value="1"/>
</dbReference>
<dbReference type="PROSITE" id="PS50231">
    <property type="entry name" value="RICIN_B_LECTIN"/>
    <property type="match status" value="1"/>
</dbReference>
<dbReference type="Proteomes" id="UP001596337">
    <property type="component" value="Unassembled WGS sequence"/>
</dbReference>
<dbReference type="SMART" id="SM00458">
    <property type="entry name" value="RICIN"/>
    <property type="match status" value="1"/>
</dbReference>
<evidence type="ECO:0000259" key="2">
    <source>
        <dbReference type="SMART" id="SM00458"/>
    </source>
</evidence>
<dbReference type="EMBL" id="JBHSXX010000001">
    <property type="protein sequence ID" value="MFC6869680.1"/>
    <property type="molecule type" value="Genomic_DNA"/>
</dbReference>
<accession>A0ABW2C2Y3</accession>
<proteinExistence type="predicted"/>
<dbReference type="PANTHER" id="PTHR37981">
    <property type="entry name" value="LIPASE 2"/>
    <property type="match status" value="1"/>
</dbReference>
<dbReference type="InterPro" id="IPR037460">
    <property type="entry name" value="SEST-like"/>
</dbReference>
<protein>
    <submittedName>
        <fullName evidence="3">Ricin-type beta-trefoil lectin domain protein</fullName>
    </submittedName>
</protein>
<sequence length="537" mass="58492">MITSPCYHPLRRAGVLVLGVLTLIGALFLGPPFATATAQAGQTITPLPPELEKIRKERATERYGSPEIRPRAERDTAVVSMGDSEISGEGQGPYETGTNGDDDGDGDENWCHRAKHAAIHRTGIPVDVTRNLACSGAATKHLIEGSGARQWDELNQGDNLAITARNLNVKLVWIVASANDSGGIEFGPVVTDCTIRRIFFLGNCWPDYTDTVQARVTVSGENLATAVTSVKQTMTDAGYAASDYQLVVMSYPGPASPDVEDNPDFPGWYNGGCLLYLKDMALGRNKVVPLFERAIRDAAEQNGVRYLDASRLFHGHEPCTQNTWVTGVKSNGGDPFDGNTYRQSWHPNARGHGAFGKCMGAFYSQPAMPTATCVDPGSTNDVALYGGQLDFRQLRNLASGLCVDSEGYSTRNTYDLLQWTCHGGRNQGWWLDPTRDTLHIELTHDRCAHVEDGLAAGHELVIYNCRGGQNQTFRLDEGLIRSTAKPGLCAAVPGTGKGARLRMVACDRSDPRQLWWIEPKTGDTGYGYKDWMPSSAY</sequence>
<dbReference type="SUPFAM" id="SSF50370">
    <property type="entry name" value="Ricin B-like lectins"/>
    <property type="match status" value="1"/>
</dbReference>
<organism evidence="3 4">
    <name type="scientific">Haloechinothrix salitolerans</name>
    <dbReference type="NCBI Taxonomy" id="926830"/>
    <lineage>
        <taxon>Bacteria</taxon>
        <taxon>Bacillati</taxon>
        <taxon>Actinomycetota</taxon>
        <taxon>Actinomycetes</taxon>
        <taxon>Pseudonocardiales</taxon>
        <taxon>Pseudonocardiaceae</taxon>
        <taxon>Haloechinothrix</taxon>
    </lineage>
</organism>
<evidence type="ECO:0000313" key="3">
    <source>
        <dbReference type="EMBL" id="MFC6869680.1"/>
    </source>
</evidence>
<comment type="caution">
    <text evidence="3">The sequence shown here is derived from an EMBL/GenBank/DDBJ whole genome shotgun (WGS) entry which is preliminary data.</text>
</comment>
<feature type="domain" description="Ricin B lectin" evidence="2">
    <location>
        <begin position="390"/>
        <end position="518"/>
    </location>
</feature>
<dbReference type="Gene3D" id="3.40.50.1110">
    <property type="entry name" value="SGNH hydrolase"/>
    <property type="match status" value="1"/>
</dbReference>
<dbReference type="InterPro" id="IPR036514">
    <property type="entry name" value="SGNH_hydro_sf"/>
</dbReference>
<reference evidence="4" key="1">
    <citation type="journal article" date="2019" name="Int. J. Syst. Evol. Microbiol.">
        <title>The Global Catalogue of Microorganisms (GCM) 10K type strain sequencing project: providing services to taxonomists for standard genome sequencing and annotation.</title>
        <authorList>
            <consortium name="The Broad Institute Genomics Platform"/>
            <consortium name="The Broad Institute Genome Sequencing Center for Infectious Disease"/>
            <person name="Wu L."/>
            <person name="Ma J."/>
        </authorList>
    </citation>
    <scope>NUCLEOTIDE SEQUENCE [LARGE SCALE GENOMIC DNA]</scope>
    <source>
        <strain evidence="4">KCTC 32255</strain>
    </source>
</reference>
<dbReference type="Pfam" id="PF13472">
    <property type="entry name" value="Lipase_GDSL_2"/>
    <property type="match status" value="1"/>
</dbReference>
<keyword evidence="4" id="KW-1185">Reference proteome</keyword>
<dbReference type="CDD" id="cd00161">
    <property type="entry name" value="beta-trefoil_Ricin-like"/>
    <property type="match status" value="1"/>
</dbReference>
<dbReference type="SUPFAM" id="SSF52266">
    <property type="entry name" value="SGNH hydrolase"/>
    <property type="match status" value="1"/>
</dbReference>
<name>A0ABW2C2Y3_9PSEU</name>
<dbReference type="PANTHER" id="PTHR37981:SF1">
    <property type="entry name" value="SGNH HYDROLASE-TYPE ESTERASE DOMAIN-CONTAINING PROTEIN"/>
    <property type="match status" value="1"/>
</dbReference>
<dbReference type="InterPro" id="IPR013830">
    <property type="entry name" value="SGNH_hydro"/>
</dbReference>